<gene>
    <name evidence="2" type="ORF">EHS11_09285</name>
</gene>
<dbReference type="AlphaFoldDB" id="A0A4R9LRG2"/>
<keyword evidence="1" id="KW-0472">Membrane</keyword>
<dbReference type="Gene3D" id="3.30.1150.10">
    <property type="match status" value="1"/>
</dbReference>
<protein>
    <submittedName>
        <fullName evidence="2">Energy transducer TonB</fullName>
    </submittedName>
</protein>
<dbReference type="EMBL" id="RQHV01000043">
    <property type="protein sequence ID" value="TGN10472.1"/>
    <property type="molecule type" value="Genomic_DNA"/>
</dbReference>
<feature type="transmembrane region" description="Helical" evidence="1">
    <location>
        <begin position="182"/>
        <end position="206"/>
    </location>
</feature>
<feature type="transmembrane region" description="Helical" evidence="1">
    <location>
        <begin position="385"/>
        <end position="404"/>
    </location>
</feature>
<evidence type="ECO:0000313" key="2">
    <source>
        <dbReference type="EMBL" id="TGN10472.1"/>
    </source>
</evidence>
<comment type="caution">
    <text evidence="2">The sequence shown here is derived from an EMBL/GenBank/DDBJ whole genome shotgun (WGS) entry which is preliminary data.</text>
</comment>
<evidence type="ECO:0000313" key="3">
    <source>
        <dbReference type="Proteomes" id="UP000298264"/>
    </source>
</evidence>
<keyword evidence="1" id="KW-0812">Transmembrane</keyword>
<feature type="transmembrane region" description="Helical" evidence="1">
    <location>
        <begin position="278"/>
        <end position="301"/>
    </location>
</feature>
<evidence type="ECO:0000256" key="1">
    <source>
        <dbReference type="SAM" id="Phobius"/>
    </source>
</evidence>
<sequence>MNHPNQSHLSRFHEKGLSFLIWMSPMFSLGIFFALGVLFAFPKAVRLKRKALVVIFIHLLSWIFFYPIELFHRSSLAWETRINEFLSLESNVNLIKVCVFVIVGIFLFLNYIHSSARQNARDKKRNLLLQRTSPGSTLRTEKRVRDSKFDYFLLVLFLSLFLTFAFDLLIDWIRPKSAYNPILPLANLYMFFFNYLLSCGILLLGFNRNKSPSILSSSFIRYEQGIRLRESWKEAANKSEKFPFLKEIEVKKRALFRDRLVPGWGHIYLEDFWRGFPFLFVTLLLWLFLAVWTFSFISPVFGLQFLGGMGLKPGIPDKSFFLAAQNIAYSVLTLSALVFIYFYSNHLLTRSFSLENLGLKNPGEKELDPVFEPGIRRGFRNTLPMSLLFHLILICLVFIIPISLQRNQQKKDKSSDKKNHFQPEKMEFYFIDPNIPDEMDGLNGGVVTGTDTNNKTQGEKISDEKAADNGPKAGYVKKIRGKKIPPTYSNYISAKMRIPESYMDYWAKAPHPYSSVVAYTITQDGDIIDVELVEGSDYPDQDLRTLQLVESLGPLIPPPNSKNDIRVTELFWNGPIDPEFVPTPLQKEMINMFDGRYMEELPE</sequence>
<dbReference type="OrthoDB" id="341682at2"/>
<keyword evidence="1" id="KW-1133">Transmembrane helix</keyword>
<proteinExistence type="predicted"/>
<dbReference type="Proteomes" id="UP000298264">
    <property type="component" value="Unassembled WGS sequence"/>
</dbReference>
<feature type="transmembrane region" description="Helical" evidence="1">
    <location>
        <begin position="53"/>
        <end position="72"/>
    </location>
</feature>
<feature type="transmembrane region" description="Helical" evidence="1">
    <location>
        <begin position="149"/>
        <end position="170"/>
    </location>
</feature>
<dbReference type="SUPFAM" id="SSF74653">
    <property type="entry name" value="TolA/TonB C-terminal domain"/>
    <property type="match status" value="1"/>
</dbReference>
<keyword evidence="3" id="KW-1185">Reference proteome</keyword>
<reference evidence="2" key="1">
    <citation type="journal article" date="2019" name="PLoS Negl. Trop. Dis.">
        <title>Revisiting the worldwide diversity of Leptospira species in the environment.</title>
        <authorList>
            <person name="Vincent A.T."/>
            <person name="Schiettekatte O."/>
            <person name="Bourhy P."/>
            <person name="Veyrier F.J."/>
            <person name="Picardeau M."/>
        </authorList>
    </citation>
    <scope>NUCLEOTIDE SEQUENCE [LARGE SCALE GENOMIC DNA]</scope>
    <source>
        <strain evidence="2">201400974</strain>
    </source>
</reference>
<name>A0A4R9LRG2_9LEPT</name>
<organism evidence="2 3">
    <name type="scientific">Leptospira ilyithenensis</name>
    <dbReference type="NCBI Taxonomy" id="2484901"/>
    <lineage>
        <taxon>Bacteria</taxon>
        <taxon>Pseudomonadati</taxon>
        <taxon>Spirochaetota</taxon>
        <taxon>Spirochaetia</taxon>
        <taxon>Leptospirales</taxon>
        <taxon>Leptospiraceae</taxon>
        <taxon>Leptospira</taxon>
    </lineage>
</organism>
<feature type="transmembrane region" description="Helical" evidence="1">
    <location>
        <begin position="92"/>
        <end position="112"/>
    </location>
</feature>
<feature type="transmembrane region" description="Helical" evidence="1">
    <location>
        <begin position="20"/>
        <end position="41"/>
    </location>
</feature>
<accession>A0A4R9LRG2</accession>
<feature type="transmembrane region" description="Helical" evidence="1">
    <location>
        <begin position="321"/>
        <end position="343"/>
    </location>
</feature>